<sequence length="291" mass="32239">MKAHFLKTIALTTTLLASAISAVAFAESSVWKVSKGSDHIYIGGTVHILPVSEFPLPTEFTDAYEASDAIVLEAKLPEPTDITFQTKMMQKMSYTNGQTLATVLSKSTYKQLSDYIATFGADINTLNGFKPGFIVTMMAMMEAQRAQIAGDGVDAYFNQLAVKQGKDIAYLESADFQLDMLASMGQGDEDSFVKMNLAQMKDFKTMFDDMLAAWRKGDTAKLEEVVIKPMQEDPKTFKTMIVDRNKNWIPLIEAMFSDNDREFVLVGVGHLIGEDNVISLLKKQGYSVSKL</sequence>
<proteinExistence type="predicted"/>
<evidence type="ECO:0000313" key="3">
    <source>
        <dbReference type="Proteomes" id="UP000290244"/>
    </source>
</evidence>
<dbReference type="EMBL" id="CP034759">
    <property type="protein sequence ID" value="QBG36014.1"/>
    <property type="molecule type" value="Genomic_DNA"/>
</dbReference>
<dbReference type="CDD" id="cd14789">
    <property type="entry name" value="Tiki"/>
    <property type="match status" value="1"/>
</dbReference>
<dbReference type="KEGG" id="lsd:EMK97_09990"/>
<dbReference type="InterPro" id="IPR002816">
    <property type="entry name" value="TraB/PrgY/GumN_fam"/>
</dbReference>
<dbReference type="RefSeq" id="WP_130601752.1">
    <property type="nucleotide sequence ID" value="NZ_CP034759.1"/>
</dbReference>
<reference evidence="2 3" key="1">
    <citation type="submission" date="2018-12" db="EMBL/GenBank/DDBJ databases">
        <title>Complete genome of Litorilituus sediminis.</title>
        <authorList>
            <person name="Liu A."/>
            <person name="Rong J."/>
        </authorList>
    </citation>
    <scope>NUCLEOTIDE SEQUENCE [LARGE SCALE GENOMIC DNA]</scope>
    <source>
        <strain evidence="2 3">JCM 17549</strain>
    </source>
</reference>
<gene>
    <name evidence="2" type="ORF">EMK97_09990</name>
</gene>
<dbReference type="AlphaFoldDB" id="A0A4P6P3Z0"/>
<keyword evidence="3" id="KW-1185">Reference proteome</keyword>
<name>A0A4P6P3Z0_9GAMM</name>
<dbReference type="InterPro" id="IPR047111">
    <property type="entry name" value="YbaP-like"/>
</dbReference>
<feature type="chain" id="PRO_5020716300" evidence="1">
    <location>
        <begin position="27"/>
        <end position="291"/>
    </location>
</feature>
<feature type="signal peptide" evidence="1">
    <location>
        <begin position="1"/>
        <end position="26"/>
    </location>
</feature>
<dbReference type="Proteomes" id="UP000290244">
    <property type="component" value="Chromosome"/>
</dbReference>
<evidence type="ECO:0000256" key="1">
    <source>
        <dbReference type="SAM" id="SignalP"/>
    </source>
</evidence>
<evidence type="ECO:0000313" key="2">
    <source>
        <dbReference type="EMBL" id="QBG36014.1"/>
    </source>
</evidence>
<dbReference type="Pfam" id="PF01963">
    <property type="entry name" value="TraB_PrgY_gumN"/>
    <property type="match status" value="1"/>
</dbReference>
<protein>
    <submittedName>
        <fullName evidence="2">TraB/GumN family protein</fullName>
    </submittedName>
</protein>
<keyword evidence="1" id="KW-0732">Signal</keyword>
<accession>A0A4P6P3Z0</accession>
<dbReference type="OrthoDB" id="357294at2"/>
<organism evidence="2 3">
    <name type="scientific">Litorilituus sediminis</name>
    <dbReference type="NCBI Taxonomy" id="718192"/>
    <lineage>
        <taxon>Bacteria</taxon>
        <taxon>Pseudomonadati</taxon>
        <taxon>Pseudomonadota</taxon>
        <taxon>Gammaproteobacteria</taxon>
        <taxon>Alteromonadales</taxon>
        <taxon>Colwelliaceae</taxon>
        <taxon>Litorilituus</taxon>
    </lineage>
</organism>
<dbReference type="PANTHER" id="PTHR40590">
    <property type="entry name" value="CYTOPLASMIC PROTEIN-RELATED"/>
    <property type="match status" value="1"/>
</dbReference>
<dbReference type="PANTHER" id="PTHR40590:SF1">
    <property type="entry name" value="CYTOPLASMIC PROTEIN"/>
    <property type="match status" value="1"/>
</dbReference>